<dbReference type="RefSeq" id="WP_121197600.1">
    <property type="nucleotide sequence ID" value="NZ_RBKU01000001.1"/>
</dbReference>
<dbReference type="Gene3D" id="2.40.50.1020">
    <property type="entry name" value="LytTr DNA-binding domain"/>
    <property type="match status" value="1"/>
</dbReference>
<dbReference type="Pfam" id="PF00072">
    <property type="entry name" value="Response_reg"/>
    <property type="match status" value="1"/>
</dbReference>
<dbReference type="OrthoDB" id="9787344at2"/>
<name>A0A495IZZ2_9SPHI</name>
<dbReference type="PANTHER" id="PTHR37299">
    <property type="entry name" value="TRANSCRIPTIONAL REGULATOR-RELATED"/>
    <property type="match status" value="1"/>
</dbReference>
<feature type="modified residue" description="4-aspartylphosphate" evidence="1">
    <location>
        <position position="59"/>
    </location>
</feature>
<evidence type="ECO:0000259" key="2">
    <source>
        <dbReference type="PROSITE" id="PS50110"/>
    </source>
</evidence>
<dbReference type="InterPro" id="IPR011006">
    <property type="entry name" value="CheY-like_superfamily"/>
</dbReference>
<gene>
    <name evidence="4" type="ORF">BDD43_2113</name>
</gene>
<keyword evidence="5" id="KW-1185">Reference proteome</keyword>
<keyword evidence="1" id="KW-0597">Phosphoprotein</keyword>
<dbReference type="SMART" id="SM00850">
    <property type="entry name" value="LytTR"/>
    <property type="match status" value="1"/>
</dbReference>
<dbReference type="PROSITE" id="PS50110">
    <property type="entry name" value="RESPONSE_REGULATORY"/>
    <property type="match status" value="1"/>
</dbReference>
<reference evidence="4 5" key="1">
    <citation type="submission" date="2018-10" db="EMBL/GenBank/DDBJ databases">
        <title>Genomic Encyclopedia of Archaeal and Bacterial Type Strains, Phase II (KMG-II): from individual species to whole genera.</title>
        <authorList>
            <person name="Goeker M."/>
        </authorList>
    </citation>
    <scope>NUCLEOTIDE SEQUENCE [LARGE SCALE GENOMIC DNA]</scope>
    <source>
        <strain evidence="4 5">DSM 18602</strain>
    </source>
</reference>
<comment type="caution">
    <text evidence="4">The sequence shown here is derived from an EMBL/GenBank/DDBJ whole genome shotgun (WGS) entry which is preliminary data.</text>
</comment>
<evidence type="ECO:0000313" key="4">
    <source>
        <dbReference type="EMBL" id="RKR81951.1"/>
    </source>
</evidence>
<dbReference type="AlphaFoldDB" id="A0A495IZZ2"/>
<dbReference type="PANTHER" id="PTHR37299:SF1">
    <property type="entry name" value="STAGE 0 SPORULATION PROTEIN A HOMOLOG"/>
    <property type="match status" value="1"/>
</dbReference>
<evidence type="ECO:0000313" key="5">
    <source>
        <dbReference type="Proteomes" id="UP000268007"/>
    </source>
</evidence>
<proteinExistence type="predicted"/>
<dbReference type="EMBL" id="RBKU01000001">
    <property type="protein sequence ID" value="RKR81951.1"/>
    <property type="molecule type" value="Genomic_DNA"/>
</dbReference>
<feature type="domain" description="HTH LytTR-type" evidence="3">
    <location>
        <begin position="152"/>
        <end position="259"/>
    </location>
</feature>
<dbReference type="GO" id="GO:0000156">
    <property type="term" value="F:phosphorelay response regulator activity"/>
    <property type="evidence" value="ECO:0007669"/>
    <property type="project" value="InterPro"/>
</dbReference>
<dbReference type="SUPFAM" id="SSF52172">
    <property type="entry name" value="CheY-like"/>
    <property type="match status" value="1"/>
</dbReference>
<protein>
    <submittedName>
        <fullName evidence="4">LytTR family two component transcriptional regulator</fullName>
    </submittedName>
</protein>
<dbReference type="PROSITE" id="PS50930">
    <property type="entry name" value="HTH_LYTTR"/>
    <property type="match status" value="1"/>
</dbReference>
<dbReference type="InterPro" id="IPR007492">
    <property type="entry name" value="LytTR_DNA-bd_dom"/>
</dbReference>
<dbReference type="Proteomes" id="UP000268007">
    <property type="component" value="Unassembled WGS sequence"/>
</dbReference>
<dbReference type="Pfam" id="PF04397">
    <property type="entry name" value="LytTR"/>
    <property type="match status" value="1"/>
</dbReference>
<feature type="domain" description="Response regulatory" evidence="2">
    <location>
        <begin position="5"/>
        <end position="119"/>
    </location>
</feature>
<dbReference type="GO" id="GO:0003677">
    <property type="term" value="F:DNA binding"/>
    <property type="evidence" value="ECO:0007669"/>
    <property type="project" value="InterPro"/>
</dbReference>
<evidence type="ECO:0000256" key="1">
    <source>
        <dbReference type="PROSITE-ProRule" id="PRU00169"/>
    </source>
</evidence>
<dbReference type="SMART" id="SM00448">
    <property type="entry name" value="REC"/>
    <property type="match status" value="1"/>
</dbReference>
<dbReference type="InterPro" id="IPR001789">
    <property type="entry name" value="Sig_transdc_resp-reg_receiver"/>
</dbReference>
<organism evidence="4 5">
    <name type="scientific">Mucilaginibacter gracilis</name>
    <dbReference type="NCBI Taxonomy" id="423350"/>
    <lineage>
        <taxon>Bacteria</taxon>
        <taxon>Pseudomonadati</taxon>
        <taxon>Bacteroidota</taxon>
        <taxon>Sphingobacteriia</taxon>
        <taxon>Sphingobacteriales</taxon>
        <taxon>Sphingobacteriaceae</taxon>
        <taxon>Mucilaginibacter</taxon>
    </lineage>
</organism>
<sequence length="259" mass="30164">MNVLRVVIVEDEAVTARNLAYVLQSQEAGLTIVSTLSSVAEAVAWFNEYPNACDLIFMDIRLADGLSFDIFVRAAISKPVIFVTAYNDYAIRAFKNNGIDYILKPFDEQEIAKSLQKFKSLVAQNPQTGSNTDVNLLMQQINQWIKPYKRSFLVHFREKLIPVETLRIAWFYTANEIVYARTTDDRQYIMDFTMEQLEQQLDPQTFYRANRQFIVNRNAITEMDFFFNGRLLIKIKPEPDERILVSKARVPEFKSWMNN</sequence>
<dbReference type="InterPro" id="IPR046947">
    <property type="entry name" value="LytR-like"/>
</dbReference>
<accession>A0A495IZZ2</accession>
<evidence type="ECO:0000259" key="3">
    <source>
        <dbReference type="PROSITE" id="PS50930"/>
    </source>
</evidence>
<dbReference type="Gene3D" id="3.40.50.2300">
    <property type="match status" value="1"/>
</dbReference>